<comment type="caution">
    <text evidence="1">The sequence shown here is derived from an EMBL/GenBank/DDBJ whole genome shotgun (WGS) entry which is preliminary data.</text>
</comment>
<dbReference type="SUPFAM" id="SSF54913">
    <property type="entry name" value="GlnB-like"/>
    <property type="match status" value="1"/>
</dbReference>
<dbReference type="PROSITE" id="PS51343">
    <property type="entry name" value="PII_GLNB_DOM"/>
    <property type="match status" value="1"/>
</dbReference>
<keyword evidence="2" id="KW-1185">Reference proteome</keyword>
<proteinExistence type="predicted"/>
<organism evidence="1 2">
    <name type="scientific">Cytobacillus mangrovibacter</name>
    <dbReference type="NCBI Taxonomy" id="3299024"/>
    <lineage>
        <taxon>Bacteria</taxon>
        <taxon>Bacillati</taxon>
        <taxon>Bacillota</taxon>
        <taxon>Bacilli</taxon>
        <taxon>Bacillales</taxon>
        <taxon>Bacillaceae</taxon>
        <taxon>Cytobacillus</taxon>
    </lineage>
</organism>
<dbReference type="Pfam" id="PF00543">
    <property type="entry name" value="P-II"/>
    <property type="match status" value="1"/>
</dbReference>
<dbReference type="SMART" id="SM00938">
    <property type="entry name" value="P-II"/>
    <property type="match status" value="1"/>
</dbReference>
<name>A0ABW6JWD5_9BACI</name>
<reference evidence="1 2" key="1">
    <citation type="submission" date="2024-08" db="EMBL/GenBank/DDBJ databases">
        <title>Two novel Cytobacillus novel species.</title>
        <authorList>
            <person name="Liu G."/>
        </authorList>
    </citation>
    <scope>NUCLEOTIDE SEQUENCE [LARGE SCALE GENOMIC DNA]</scope>
    <source>
        <strain evidence="1 2">FJAT-53684</strain>
    </source>
</reference>
<dbReference type="InterPro" id="IPR002187">
    <property type="entry name" value="N-reg_PII"/>
</dbReference>
<dbReference type="EMBL" id="JBIACJ010000003">
    <property type="protein sequence ID" value="MFE8696194.1"/>
    <property type="molecule type" value="Genomic_DNA"/>
</dbReference>
<dbReference type="Proteomes" id="UP001601058">
    <property type="component" value="Unassembled WGS sequence"/>
</dbReference>
<evidence type="ECO:0000313" key="1">
    <source>
        <dbReference type="EMBL" id="MFE8696194.1"/>
    </source>
</evidence>
<dbReference type="Gene3D" id="3.30.70.120">
    <property type="match status" value="1"/>
</dbReference>
<accession>A0ABW6JWD5</accession>
<protein>
    <submittedName>
        <fullName evidence="1">P-II family nitrogen regulator</fullName>
    </submittedName>
</protein>
<sequence>MNNSILYDVIVTIVNKGHSERVVDVSKKAGAEGGTILNGRGTGIHEQAKLFSITIEPEKEIILTLIDRKKTDKVLQAIMVEAELEKPGKGIAFVLEVERTIGICHLMENYSQEQSEE</sequence>
<dbReference type="InterPro" id="IPR011322">
    <property type="entry name" value="N-reg_PII-like_a/b"/>
</dbReference>
<dbReference type="RefSeq" id="WP_389217697.1">
    <property type="nucleotide sequence ID" value="NZ_JBIACJ010000003.1"/>
</dbReference>
<evidence type="ECO:0000313" key="2">
    <source>
        <dbReference type="Proteomes" id="UP001601058"/>
    </source>
</evidence>
<gene>
    <name evidence="1" type="ORF">ACFYKT_07490</name>
</gene>
<dbReference type="InterPro" id="IPR015867">
    <property type="entry name" value="N-reg_PII/ATP_PRibTrfase_C"/>
</dbReference>